<keyword evidence="3 5" id="KW-0418">Kinase</keyword>
<dbReference type="PANTHER" id="PTHR43085">
    <property type="entry name" value="HEXOKINASE FAMILY MEMBER"/>
    <property type="match status" value="1"/>
</dbReference>
<name>A0ABV4XJ29_9CYAN</name>
<feature type="domain" description="Carbohydrate kinase PfkB" evidence="4">
    <location>
        <begin position="40"/>
        <end position="97"/>
    </location>
</feature>
<keyword evidence="6" id="KW-1185">Reference proteome</keyword>
<evidence type="ECO:0000313" key="6">
    <source>
        <dbReference type="Proteomes" id="UP001576784"/>
    </source>
</evidence>
<dbReference type="Gene3D" id="3.40.1190.20">
    <property type="match status" value="1"/>
</dbReference>
<dbReference type="GO" id="GO:0016301">
    <property type="term" value="F:kinase activity"/>
    <property type="evidence" value="ECO:0007669"/>
    <property type="project" value="UniProtKB-KW"/>
</dbReference>
<dbReference type="EMBL" id="JBHFNR010000015">
    <property type="protein sequence ID" value="MFB2891713.1"/>
    <property type="molecule type" value="Genomic_DNA"/>
</dbReference>
<dbReference type="Proteomes" id="UP001576784">
    <property type="component" value="Unassembled WGS sequence"/>
</dbReference>
<dbReference type="SUPFAM" id="SSF53613">
    <property type="entry name" value="Ribokinase-like"/>
    <property type="match status" value="1"/>
</dbReference>
<dbReference type="PANTHER" id="PTHR43085:SF57">
    <property type="entry name" value="CARBOHYDRATE KINASE PFKB DOMAIN-CONTAINING PROTEIN"/>
    <property type="match status" value="1"/>
</dbReference>
<comment type="caution">
    <text evidence="5">The sequence shown here is derived from an EMBL/GenBank/DDBJ whole genome shotgun (WGS) entry which is preliminary data.</text>
</comment>
<keyword evidence="2" id="KW-0808">Transferase</keyword>
<dbReference type="RefSeq" id="WP_413261387.1">
    <property type="nucleotide sequence ID" value="NZ_JBHFNR010000015.1"/>
</dbReference>
<organism evidence="5 6">
    <name type="scientific">Floridaenema flaviceps BLCC-F50</name>
    <dbReference type="NCBI Taxonomy" id="3153642"/>
    <lineage>
        <taxon>Bacteria</taxon>
        <taxon>Bacillati</taxon>
        <taxon>Cyanobacteriota</taxon>
        <taxon>Cyanophyceae</taxon>
        <taxon>Oscillatoriophycideae</taxon>
        <taxon>Aerosakkonematales</taxon>
        <taxon>Aerosakkonemataceae</taxon>
        <taxon>Floridanema</taxon>
        <taxon>Floridanema flaviceps</taxon>
    </lineage>
</organism>
<evidence type="ECO:0000256" key="3">
    <source>
        <dbReference type="ARBA" id="ARBA00022777"/>
    </source>
</evidence>
<protein>
    <submittedName>
        <fullName evidence="5">PfkB family carbohydrate kinase</fullName>
    </submittedName>
</protein>
<dbReference type="Pfam" id="PF00294">
    <property type="entry name" value="PfkB"/>
    <property type="match status" value="1"/>
</dbReference>
<reference evidence="5 6" key="1">
    <citation type="submission" date="2024-09" db="EMBL/GenBank/DDBJ databases">
        <title>Floridaenema gen nov. (Aerosakkonemataceae, Aerosakkonematales ord. nov., Cyanobacteria) from benthic tropical and subtropical fresh waters, with the description of four new species.</title>
        <authorList>
            <person name="Moretto J.A."/>
            <person name="Berthold D.E."/>
            <person name="Lefler F.W."/>
            <person name="Huang I.-S."/>
            <person name="Laughinghouse H. IV."/>
        </authorList>
    </citation>
    <scope>NUCLEOTIDE SEQUENCE [LARGE SCALE GENOMIC DNA]</scope>
    <source>
        <strain evidence="5 6">BLCC-F50</strain>
    </source>
</reference>
<dbReference type="InterPro" id="IPR050306">
    <property type="entry name" value="PfkB_Carbo_kinase"/>
</dbReference>
<sequence length="367" mass="40351">MKNKNYFDIPQPTAICAGTGLIALDVVINGDVKIAPKLWAGGSCGNVLAILSYLGWEAYPIARLGKDNAANEIRTDLAQSKVKLDFVESEENGSTPIIVQKNSRGLDGKPTHKFYFFCPNCGSRLPRYKAILIKKAQQLSDKLPEITTFYFDKVSPGAIELANAVRLRGGLVVFEPSSIGNKQLFKKALQTCHLLKYAHDRLGHIEDLTKEVSLLLQVETLGAKGLRYRRREGNSQLKQWQMMPAFKIDGFRDAAGCGDWCTAGIIHLLGREGSAKFENISEDEIKEALGFGQALAALNCYFEGARGGMYALEKQSLKAAVEKIMLGNQTGDIISNTSSDQSSNILQYVCPSCVDPWDRTTTDSKKC</sequence>
<evidence type="ECO:0000313" key="5">
    <source>
        <dbReference type="EMBL" id="MFB2891713.1"/>
    </source>
</evidence>
<accession>A0ABV4XJ29</accession>
<proteinExistence type="inferred from homology"/>
<comment type="similarity">
    <text evidence="1">Belongs to the carbohydrate kinase PfkB family.</text>
</comment>
<evidence type="ECO:0000256" key="1">
    <source>
        <dbReference type="ARBA" id="ARBA00010688"/>
    </source>
</evidence>
<dbReference type="InterPro" id="IPR029056">
    <property type="entry name" value="Ribokinase-like"/>
</dbReference>
<dbReference type="InterPro" id="IPR011611">
    <property type="entry name" value="PfkB_dom"/>
</dbReference>
<gene>
    <name evidence="5" type="ORF">ACE1CI_02095</name>
</gene>
<evidence type="ECO:0000256" key="2">
    <source>
        <dbReference type="ARBA" id="ARBA00022679"/>
    </source>
</evidence>
<evidence type="ECO:0000259" key="4">
    <source>
        <dbReference type="Pfam" id="PF00294"/>
    </source>
</evidence>